<dbReference type="AlphaFoldDB" id="A0A5J5B985"/>
<organism evidence="1 2">
    <name type="scientific">Nyssa sinensis</name>
    <dbReference type="NCBI Taxonomy" id="561372"/>
    <lineage>
        <taxon>Eukaryota</taxon>
        <taxon>Viridiplantae</taxon>
        <taxon>Streptophyta</taxon>
        <taxon>Embryophyta</taxon>
        <taxon>Tracheophyta</taxon>
        <taxon>Spermatophyta</taxon>
        <taxon>Magnoliopsida</taxon>
        <taxon>eudicotyledons</taxon>
        <taxon>Gunneridae</taxon>
        <taxon>Pentapetalae</taxon>
        <taxon>asterids</taxon>
        <taxon>Cornales</taxon>
        <taxon>Nyssaceae</taxon>
        <taxon>Nyssa</taxon>
    </lineage>
</organism>
<gene>
    <name evidence="1" type="ORF">F0562_025618</name>
</gene>
<keyword evidence="2" id="KW-1185">Reference proteome</keyword>
<accession>A0A5J5B985</accession>
<sequence length="126" mass="14120">MDDGAITSSSPLVRRVSHDGKKNTYSFMFNNRKITLTPKREESPKPTIGDGSFLLSKSQFIEVMSDTGIVYILIAKESIEDGEIPKSMKGLIDEYDDVFPDKLAAELPPLWDVQHKIDLAHVPDLK</sequence>
<dbReference type="OrthoDB" id="1934635at2759"/>
<dbReference type="Proteomes" id="UP000325577">
    <property type="component" value="Linkage Group LG14"/>
</dbReference>
<dbReference type="EMBL" id="CM018037">
    <property type="protein sequence ID" value="KAA8538926.1"/>
    <property type="molecule type" value="Genomic_DNA"/>
</dbReference>
<evidence type="ECO:0000313" key="2">
    <source>
        <dbReference type="Proteomes" id="UP000325577"/>
    </source>
</evidence>
<proteinExistence type="predicted"/>
<protein>
    <submittedName>
        <fullName evidence="1">Uncharacterized protein</fullName>
    </submittedName>
</protein>
<evidence type="ECO:0000313" key="1">
    <source>
        <dbReference type="EMBL" id="KAA8538926.1"/>
    </source>
</evidence>
<name>A0A5J5B985_9ASTE</name>
<reference evidence="1 2" key="1">
    <citation type="submission" date="2019-09" db="EMBL/GenBank/DDBJ databases">
        <title>A chromosome-level genome assembly of the Chinese tupelo Nyssa sinensis.</title>
        <authorList>
            <person name="Yang X."/>
            <person name="Kang M."/>
            <person name="Yang Y."/>
            <person name="Xiong H."/>
            <person name="Wang M."/>
            <person name="Zhang Z."/>
            <person name="Wang Z."/>
            <person name="Wu H."/>
            <person name="Ma T."/>
            <person name="Liu J."/>
            <person name="Xi Z."/>
        </authorList>
    </citation>
    <scope>NUCLEOTIDE SEQUENCE [LARGE SCALE GENOMIC DNA]</scope>
    <source>
        <strain evidence="1">J267</strain>
        <tissue evidence="1">Leaf</tissue>
    </source>
</reference>